<dbReference type="Gene3D" id="3.40.1190.10">
    <property type="entry name" value="Mur-like, catalytic domain"/>
    <property type="match status" value="1"/>
</dbReference>
<evidence type="ECO:0000256" key="10">
    <source>
        <dbReference type="ARBA" id="ARBA00022840"/>
    </source>
</evidence>
<evidence type="ECO:0000256" key="17">
    <source>
        <dbReference type="HAMAP-Rule" id="MF_00639"/>
    </source>
</evidence>
<comment type="function">
    <text evidence="1 17 18">Cell wall formation. Catalyzes the addition of glutamate to the nucleotide precursor UDP-N-acetylmuramoyl-L-alanine (UMA).</text>
</comment>
<dbReference type="InterPro" id="IPR036565">
    <property type="entry name" value="Mur-like_cat_sf"/>
</dbReference>
<evidence type="ECO:0000256" key="9">
    <source>
        <dbReference type="ARBA" id="ARBA00022741"/>
    </source>
</evidence>
<dbReference type="UniPathway" id="UPA00219"/>
<evidence type="ECO:0000256" key="14">
    <source>
        <dbReference type="ARBA" id="ARBA00030398"/>
    </source>
</evidence>
<dbReference type="OrthoDB" id="9809796at2"/>
<dbReference type="RefSeq" id="WP_091897999.1">
    <property type="nucleotide sequence ID" value="NZ_FOSJ01000031.1"/>
</dbReference>
<dbReference type="SUPFAM" id="SSF51984">
    <property type="entry name" value="MurCD N-terminal domain"/>
    <property type="match status" value="1"/>
</dbReference>
<dbReference type="GO" id="GO:0071555">
    <property type="term" value="P:cell wall organization"/>
    <property type="evidence" value="ECO:0007669"/>
    <property type="project" value="UniProtKB-KW"/>
</dbReference>
<evidence type="ECO:0000313" key="22">
    <source>
        <dbReference type="Proteomes" id="UP000199589"/>
    </source>
</evidence>
<evidence type="ECO:0000256" key="8">
    <source>
        <dbReference type="ARBA" id="ARBA00022598"/>
    </source>
</evidence>
<dbReference type="AlphaFoldDB" id="A0A1I3ZAX0"/>
<dbReference type="Pfam" id="PF02875">
    <property type="entry name" value="Mur_ligase_C"/>
    <property type="match status" value="1"/>
</dbReference>
<evidence type="ECO:0000256" key="4">
    <source>
        <dbReference type="ARBA" id="ARBA00010416"/>
    </source>
</evidence>
<dbReference type="GO" id="GO:0005737">
    <property type="term" value="C:cytoplasm"/>
    <property type="evidence" value="ECO:0007669"/>
    <property type="project" value="UniProtKB-SubCell"/>
</dbReference>
<sequence>MKQIDKYTNKKILVLGLALSGVSAAKLLHKLKALVTVNDYKNLDENPEARELINEGLRVITGGHPIELMDEDFELIVKNPGIPYSNPIVKKAIEKGIPIITEVELAYEVNESKMIGITGTNGKTTTTTMITEILNTDRVLGTAYAAGNIGTPASEVAMKATESDVTVLELSSFQLLGTLNLKPAISVITNLYSAHLDYHGTREEYVKAKMKITDNQTENDYLIYNADQEELSELVIQHSKAQLIPFSRKKKVEQGIYVKNDRIYFNEEEVLEVSDILLPGKHNLENALAAIAVAKLMNKSNEAIKKALMQFKGVKHRTQFVCTFEGRKFYNDSKATNSLATINALEGFENPIILLAGGLDRGVSFDELIPAMKKNVKAVLAFGETAEKIIETGKKAGINKTIKVVNVEQAVPEAYKMSEPNDIILLSPACASWDQYPSFEIRGNAYMESIDQFIQSKQEEE</sequence>
<keyword evidence="12 17" id="KW-0573">Peptidoglycan synthesis</keyword>
<dbReference type="HAMAP" id="MF_00639">
    <property type="entry name" value="MurD"/>
    <property type="match status" value="1"/>
</dbReference>
<dbReference type="SUPFAM" id="SSF53623">
    <property type="entry name" value="MurD-like peptide ligases, catalytic domain"/>
    <property type="match status" value="1"/>
</dbReference>
<evidence type="ECO:0000259" key="19">
    <source>
        <dbReference type="Pfam" id="PF02875"/>
    </source>
</evidence>
<reference evidence="22" key="1">
    <citation type="submission" date="2016-10" db="EMBL/GenBank/DDBJ databases">
        <authorList>
            <person name="Varghese N."/>
            <person name="Submissions S."/>
        </authorList>
    </citation>
    <scope>NUCLEOTIDE SEQUENCE [LARGE SCALE GENOMIC DNA]</scope>
    <source>
        <strain evidence="22">DSM 16108</strain>
    </source>
</reference>
<dbReference type="Pfam" id="PF08245">
    <property type="entry name" value="Mur_ligase_M"/>
    <property type="match status" value="1"/>
</dbReference>
<dbReference type="GO" id="GO:0005524">
    <property type="term" value="F:ATP binding"/>
    <property type="evidence" value="ECO:0007669"/>
    <property type="project" value="UniProtKB-UniRule"/>
</dbReference>
<feature type="domain" description="Mur ligase central" evidence="20">
    <location>
        <begin position="117"/>
        <end position="294"/>
    </location>
</feature>
<accession>A0A1I3ZAX0</accession>
<keyword evidence="8 17" id="KW-0436">Ligase</keyword>
<evidence type="ECO:0000256" key="3">
    <source>
        <dbReference type="ARBA" id="ARBA00004752"/>
    </source>
</evidence>
<dbReference type="SUPFAM" id="SSF53244">
    <property type="entry name" value="MurD-like peptide ligases, peptide-binding domain"/>
    <property type="match status" value="1"/>
</dbReference>
<feature type="binding site" evidence="17">
    <location>
        <begin position="119"/>
        <end position="125"/>
    </location>
    <ligand>
        <name>ATP</name>
        <dbReference type="ChEBI" id="CHEBI:30616"/>
    </ligand>
</feature>
<dbReference type="PANTHER" id="PTHR43692:SF1">
    <property type="entry name" value="UDP-N-ACETYLMURAMOYLALANINE--D-GLUTAMATE LIGASE"/>
    <property type="match status" value="1"/>
</dbReference>
<evidence type="ECO:0000256" key="5">
    <source>
        <dbReference type="ARBA" id="ARBA00012212"/>
    </source>
</evidence>
<dbReference type="STRING" id="258723.GCA_900169305_00112"/>
<dbReference type="GO" id="GO:0051301">
    <property type="term" value="P:cell division"/>
    <property type="evidence" value="ECO:0007669"/>
    <property type="project" value="UniProtKB-KW"/>
</dbReference>
<dbReference type="Gene3D" id="3.90.190.20">
    <property type="entry name" value="Mur ligase, C-terminal domain"/>
    <property type="match status" value="1"/>
</dbReference>
<organism evidence="21 22">
    <name type="scientific">Marinilactibacillus piezotolerans</name>
    <dbReference type="NCBI Taxonomy" id="258723"/>
    <lineage>
        <taxon>Bacteria</taxon>
        <taxon>Bacillati</taxon>
        <taxon>Bacillota</taxon>
        <taxon>Bacilli</taxon>
        <taxon>Lactobacillales</taxon>
        <taxon>Carnobacteriaceae</taxon>
        <taxon>Marinilactibacillus</taxon>
    </lineage>
</organism>
<gene>
    <name evidence="17" type="primary">murD</name>
    <name evidence="21" type="ORF">SAMN04488569_103120</name>
</gene>
<dbReference type="EMBL" id="FOSJ01000031">
    <property type="protein sequence ID" value="SFK41153.1"/>
    <property type="molecule type" value="Genomic_DNA"/>
</dbReference>
<keyword evidence="9 17" id="KW-0547">Nucleotide-binding</keyword>
<dbReference type="GO" id="GO:0009252">
    <property type="term" value="P:peptidoglycan biosynthetic process"/>
    <property type="evidence" value="ECO:0007669"/>
    <property type="project" value="UniProtKB-UniRule"/>
</dbReference>
<evidence type="ECO:0000256" key="13">
    <source>
        <dbReference type="ARBA" id="ARBA00023316"/>
    </source>
</evidence>
<comment type="similarity">
    <text evidence="4 17">Belongs to the MurCDEF family.</text>
</comment>
<evidence type="ECO:0000256" key="12">
    <source>
        <dbReference type="ARBA" id="ARBA00022984"/>
    </source>
</evidence>
<keyword evidence="11 17" id="KW-0133">Cell shape</keyword>
<dbReference type="NCBIfam" id="TIGR01087">
    <property type="entry name" value="murD"/>
    <property type="match status" value="1"/>
</dbReference>
<protein>
    <recommendedName>
        <fullName evidence="6 17">UDP-N-acetylmuramoylalanine--D-glutamate ligase</fullName>
        <ecNumber evidence="5 17">6.3.2.9</ecNumber>
    </recommendedName>
    <alternativeName>
        <fullName evidence="15 17">D-glutamic acid-adding enzyme</fullName>
    </alternativeName>
    <alternativeName>
        <fullName evidence="14 17">UDP-N-acetylmuramoyl-L-alanyl-D-glutamate synthetase</fullName>
    </alternativeName>
</protein>
<keyword evidence="22" id="KW-1185">Reference proteome</keyword>
<keyword evidence="17 18" id="KW-0131">Cell cycle</keyword>
<keyword evidence="17 18" id="KW-0132">Cell division</keyword>
<dbReference type="GO" id="GO:0008764">
    <property type="term" value="F:UDP-N-acetylmuramoylalanine-D-glutamate ligase activity"/>
    <property type="evidence" value="ECO:0007669"/>
    <property type="project" value="UniProtKB-UniRule"/>
</dbReference>
<dbReference type="InterPro" id="IPR004101">
    <property type="entry name" value="Mur_ligase_C"/>
</dbReference>
<proteinExistence type="inferred from homology"/>
<evidence type="ECO:0000256" key="16">
    <source>
        <dbReference type="ARBA" id="ARBA00047632"/>
    </source>
</evidence>
<name>A0A1I3ZAX0_9LACT</name>
<evidence type="ECO:0000313" key="21">
    <source>
        <dbReference type="EMBL" id="SFK41153.1"/>
    </source>
</evidence>
<evidence type="ECO:0000256" key="15">
    <source>
        <dbReference type="ARBA" id="ARBA00032324"/>
    </source>
</evidence>
<feature type="domain" description="Mur ligase C-terminal" evidence="19">
    <location>
        <begin position="316"/>
        <end position="430"/>
    </location>
</feature>
<evidence type="ECO:0000256" key="18">
    <source>
        <dbReference type="RuleBase" id="RU003664"/>
    </source>
</evidence>
<dbReference type="PANTHER" id="PTHR43692">
    <property type="entry name" value="UDP-N-ACETYLMURAMOYLALANINE--D-GLUTAMATE LIGASE"/>
    <property type="match status" value="1"/>
</dbReference>
<evidence type="ECO:0000256" key="7">
    <source>
        <dbReference type="ARBA" id="ARBA00022490"/>
    </source>
</evidence>
<dbReference type="Gene3D" id="3.40.50.720">
    <property type="entry name" value="NAD(P)-binding Rossmann-like Domain"/>
    <property type="match status" value="1"/>
</dbReference>
<keyword evidence="13 17" id="KW-0961">Cell wall biogenesis/degradation</keyword>
<dbReference type="Pfam" id="PF21799">
    <property type="entry name" value="MurD-like_N"/>
    <property type="match status" value="1"/>
</dbReference>
<evidence type="ECO:0000256" key="1">
    <source>
        <dbReference type="ARBA" id="ARBA00002734"/>
    </source>
</evidence>
<dbReference type="InterPro" id="IPR005762">
    <property type="entry name" value="MurD"/>
</dbReference>
<dbReference type="GO" id="GO:0008360">
    <property type="term" value="P:regulation of cell shape"/>
    <property type="evidence" value="ECO:0007669"/>
    <property type="project" value="UniProtKB-KW"/>
</dbReference>
<dbReference type="Proteomes" id="UP000199589">
    <property type="component" value="Unassembled WGS sequence"/>
</dbReference>
<dbReference type="EC" id="6.3.2.9" evidence="5 17"/>
<comment type="pathway">
    <text evidence="3 17 18">Cell wall biogenesis; peptidoglycan biosynthesis.</text>
</comment>
<keyword evidence="7 17" id="KW-0963">Cytoplasm</keyword>
<comment type="catalytic activity">
    <reaction evidence="16 17 18">
        <text>UDP-N-acetyl-alpha-D-muramoyl-L-alanine + D-glutamate + ATP = UDP-N-acetyl-alpha-D-muramoyl-L-alanyl-D-glutamate + ADP + phosphate + H(+)</text>
        <dbReference type="Rhea" id="RHEA:16429"/>
        <dbReference type="ChEBI" id="CHEBI:15378"/>
        <dbReference type="ChEBI" id="CHEBI:29986"/>
        <dbReference type="ChEBI" id="CHEBI:30616"/>
        <dbReference type="ChEBI" id="CHEBI:43474"/>
        <dbReference type="ChEBI" id="CHEBI:83898"/>
        <dbReference type="ChEBI" id="CHEBI:83900"/>
        <dbReference type="ChEBI" id="CHEBI:456216"/>
        <dbReference type="EC" id="6.3.2.9"/>
    </reaction>
</comment>
<dbReference type="InterPro" id="IPR013221">
    <property type="entry name" value="Mur_ligase_cen"/>
</dbReference>
<comment type="subcellular location">
    <subcellularLocation>
        <location evidence="2 17 18">Cytoplasm</location>
    </subcellularLocation>
</comment>
<evidence type="ECO:0000259" key="20">
    <source>
        <dbReference type="Pfam" id="PF08245"/>
    </source>
</evidence>
<dbReference type="InterPro" id="IPR036615">
    <property type="entry name" value="Mur_ligase_C_dom_sf"/>
</dbReference>
<evidence type="ECO:0000256" key="6">
    <source>
        <dbReference type="ARBA" id="ARBA00015655"/>
    </source>
</evidence>
<keyword evidence="10 17" id="KW-0067">ATP-binding</keyword>
<evidence type="ECO:0000256" key="2">
    <source>
        <dbReference type="ARBA" id="ARBA00004496"/>
    </source>
</evidence>
<evidence type="ECO:0000256" key="11">
    <source>
        <dbReference type="ARBA" id="ARBA00022960"/>
    </source>
</evidence>